<dbReference type="AlphaFoldDB" id="A0A0F9XKZ5"/>
<gene>
    <name evidence="2" type="ORF">LCGC14_0205110</name>
</gene>
<dbReference type="Gene3D" id="3.20.20.210">
    <property type="match status" value="1"/>
</dbReference>
<name>A0A0F9XKZ5_9ZZZZ</name>
<evidence type="ECO:0000259" key="1">
    <source>
        <dbReference type="Pfam" id="PF01208"/>
    </source>
</evidence>
<sequence length="380" mass="43466">MAKLRWIRHEDMAIDTRASVRREEYLDYMTFQANDRPLLTELFGPLVGLKEEWESQGATPKELDFTAFEFRAPLIGHLPVRTGWMGPDRYESIEETEDHHLYRDGIGRLMKLYKGRATIPLPLEYPVRTMDDWLAIKGEFEFTDERLAEDWRKAAADHLAAGRAVMVNMPGAFAAPRELMGDEAVCLAYYDQPELLHDMIDTFRQTTCRVLDVVSREVQVDILFVHEDMAGKSGPLAGPQHVREFFAPYYCTVWEMLSDRGARLFEQDSDGDMRPVVEAFLDAGINVMFPCEPAAGMDIVRLRERYGRRLAFSGGIDKHVLRGTRDEIVAELEYKIPPMVATGGCVLGLDHRIPNGTPLDNYRFYIAKAWEIINREAAKL</sequence>
<organism evidence="2">
    <name type="scientific">marine sediment metagenome</name>
    <dbReference type="NCBI Taxonomy" id="412755"/>
    <lineage>
        <taxon>unclassified sequences</taxon>
        <taxon>metagenomes</taxon>
        <taxon>ecological metagenomes</taxon>
    </lineage>
</organism>
<dbReference type="GO" id="GO:0004853">
    <property type="term" value="F:uroporphyrinogen decarboxylase activity"/>
    <property type="evidence" value="ECO:0007669"/>
    <property type="project" value="InterPro"/>
</dbReference>
<dbReference type="InterPro" id="IPR000257">
    <property type="entry name" value="Uroporphyrinogen_deCOase"/>
</dbReference>
<dbReference type="SUPFAM" id="SSF51726">
    <property type="entry name" value="UROD/MetE-like"/>
    <property type="match status" value="1"/>
</dbReference>
<dbReference type="EMBL" id="LAZR01000092">
    <property type="protein sequence ID" value="KKN92768.1"/>
    <property type="molecule type" value="Genomic_DNA"/>
</dbReference>
<dbReference type="Pfam" id="PF01208">
    <property type="entry name" value="URO-D"/>
    <property type="match status" value="1"/>
</dbReference>
<protein>
    <recommendedName>
        <fullName evidence="1">Uroporphyrinogen decarboxylase (URO-D) domain-containing protein</fullName>
    </recommendedName>
</protein>
<feature type="domain" description="Uroporphyrinogen decarboxylase (URO-D)" evidence="1">
    <location>
        <begin position="156"/>
        <end position="366"/>
    </location>
</feature>
<evidence type="ECO:0000313" key="2">
    <source>
        <dbReference type="EMBL" id="KKN92768.1"/>
    </source>
</evidence>
<dbReference type="InterPro" id="IPR038071">
    <property type="entry name" value="UROD/MetE-like_sf"/>
</dbReference>
<dbReference type="GO" id="GO:0006779">
    <property type="term" value="P:porphyrin-containing compound biosynthetic process"/>
    <property type="evidence" value="ECO:0007669"/>
    <property type="project" value="InterPro"/>
</dbReference>
<reference evidence="2" key="1">
    <citation type="journal article" date="2015" name="Nature">
        <title>Complex archaea that bridge the gap between prokaryotes and eukaryotes.</title>
        <authorList>
            <person name="Spang A."/>
            <person name="Saw J.H."/>
            <person name="Jorgensen S.L."/>
            <person name="Zaremba-Niedzwiedzka K."/>
            <person name="Martijn J."/>
            <person name="Lind A.E."/>
            <person name="van Eijk R."/>
            <person name="Schleper C."/>
            <person name="Guy L."/>
            <person name="Ettema T.J."/>
        </authorList>
    </citation>
    <scope>NUCLEOTIDE SEQUENCE</scope>
</reference>
<comment type="caution">
    <text evidence="2">The sequence shown here is derived from an EMBL/GenBank/DDBJ whole genome shotgun (WGS) entry which is preliminary data.</text>
</comment>
<accession>A0A0F9XKZ5</accession>
<proteinExistence type="predicted"/>